<proteinExistence type="predicted"/>
<sequence>MITKSYSLAFLKYAAPHLSNQDLSEMLSDVWVRTESPNNDPNMSKNRLLSLFKKAQPQFLMDKDEYEAFQNLEDTVTVYRGVTSHNAKNVKALSWTLSYDTADWFAHRFGEDGTVYEAQIDREHIYAYFNRRNEQEVIVDPKYLMDITEAETMEQTGAITL</sequence>
<evidence type="ECO:0000313" key="2">
    <source>
        <dbReference type="Proteomes" id="UP000017938"/>
    </source>
</evidence>
<dbReference type="Proteomes" id="UP000017938">
    <property type="component" value="Unassembled WGS sequence"/>
</dbReference>
<dbReference type="AlphaFoldDB" id="R6U9X5"/>
<organism evidence="1 2">
    <name type="scientific">Candidatus Colimorpha enterica</name>
    <dbReference type="NCBI Taxonomy" id="3083063"/>
    <lineage>
        <taxon>Bacteria</taxon>
        <taxon>Pseudomonadati</taxon>
        <taxon>Bacteroidota</taxon>
        <taxon>Bacteroidia</taxon>
        <taxon>Bacteroidales</taxon>
        <taxon>Candidatus Colimorpha</taxon>
    </lineage>
</organism>
<accession>R6U9X5</accession>
<dbReference type="EMBL" id="CBFW010000405">
    <property type="protein sequence ID" value="CDC76886.1"/>
    <property type="molecule type" value="Genomic_DNA"/>
</dbReference>
<comment type="caution">
    <text evidence="1">The sequence shown here is derived from an EMBL/GenBank/DDBJ whole genome shotgun (WGS) entry which is preliminary data.</text>
</comment>
<evidence type="ECO:0000313" key="1">
    <source>
        <dbReference type="EMBL" id="CDC76886.1"/>
    </source>
</evidence>
<protein>
    <submittedName>
        <fullName evidence="1">Uncharacterized protein</fullName>
    </submittedName>
</protein>
<name>R6U9X5_9BACT</name>
<dbReference type="STRING" id="1263015.BN580_00203"/>
<gene>
    <name evidence="1" type="ORF">BN580_00203</name>
</gene>
<reference evidence="1" key="1">
    <citation type="submission" date="2012-11" db="EMBL/GenBank/DDBJ databases">
        <title>Dependencies among metagenomic species, viruses, plasmids and units of genetic variation.</title>
        <authorList>
            <person name="Nielsen H.B."/>
            <person name="Almeida M."/>
            <person name="Juncker A.S."/>
            <person name="Rasmussen S."/>
            <person name="Li J."/>
            <person name="Sunagawa S."/>
            <person name="Plichta D."/>
            <person name="Gautier L."/>
            <person name="Le Chatelier E."/>
            <person name="Peletier E."/>
            <person name="Bonde I."/>
            <person name="Nielsen T."/>
            <person name="Manichanh C."/>
            <person name="Arumugam M."/>
            <person name="Batto J."/>
            <person name="Santos M.B.Q.D."/>
            <person name="Blom N."/>
            <person name="Borruel N."/>
            <person name="Burgdorf K.S."/>
            <person name="Boumezbeur F."/>
            <person name="Casellas F."/>
            <person name="Dore J."/>
            <person name="Guarner F."/>
            <person name="Hansen T."/>
            <person name="Hildebrand F."/>
            <person name="Kaas R.S."/>
            <person name="Kennedy S."/>
            <person name="Kristiansen K."/>
            <person name="Kultima J.R."/>
            <person name="Leonard P."/>
            <person name="Levenez F."/>
            <person name="Lund O."/>
            <person name="Moumen B."/>
            <person name="Le Paslier D."/>
            <person name="Pons N."/>
            <person name="Pedersen O."/>
            <person name="Prifti E."/>
            <person name="Qin J."/>
            <person name="Raes J."/>
            <person name="Tap J."/>
            <person name="Tims S."/>
            <person name="Ussery D.W."/>
            <person name="Yamada T."/>
            <person name="MetaHit consortium"/>
            <person name="Renault P."/>
            <person name="Sicheritz-Ponten T."/>
            <person name="Bork P."/>
            <person name="Wang J."/>
            <person name="Brunak S."/>
            <person name="Ehrlich S.D."/>
        </authorList>
    </citation>
    <scope>NUCLEOTIDE SEQUENCE [LARGE SCALE GENOMIC DNA]</scope>
</reference>